<organism evidence="8 9">
    <name type="scientific">Paradesertivirga mongoliensis</name>
    <dbReference type="NCBI Taxonomy" id="2100740"/>
    <lineage>
        <taxon>Bacteria</taxon>
        <taxon>Pseudomonadati</taxon>
        <taxon>Bacteroidota</taxon>
        <taxon>Sphingobacteriia</taxon>
        <taxon>Sphingobacteriales</taxon>
        <taxon>Sphingobacteriaceae</taxon>
        <taxon>Paradesertivirga</taxon>
    </lineage>
</organism>
<dbReference type="Gene3D" id="3.40.390.30">
    <property type="entry name" value="Metalloproteases ('zincins'), catalytic domain"/>
    <property type="match status" value="1"/>
</dbReference>
<dbReference type="Proteomes" id="UP001597387">
    <property type="component" value="Unassembled WGS sequence"/>
</dbReference>
<keyword evidence="7" id="KW-0690">Ribosome biogenesis</keyword>
<dbReference type="InterPro" id="IPR020549">
    <property type="entry name" value="YbeY_CS"/>
</dbReference>
<evidence type="ECO:0000256" key="1">
    <source>
        <dbReference type="ARBA" id="ARBA00010875"/>
    </source>
</evidence>
<keyword evidence="4 7" id="KW-0255">Endonuclease</keyword>
<dbReference type="RefSeq" id="WP_255898710.1">
    <property type="nucleotide sequence ID" value="NZ_JAFMZO010000001.1"/>
</dbReference>
<evidence type="ECO:0000256" key="5">
    <source>
        <dbReference type="ARBA" id="ARBA00022801"/>
    </source>
</evidence>
<dbReference type="SUPFAM" id="SSF55486">
    <property type="entry name" value="Metalloproteases ('zincins'), catalytic domain"/>
    <property type="match status" value="1"/>
</dbReference>
<evidence type="ECO:0000256" key="3">
    <source>
        <dbReference type="ARBA" id="ARBA00022723"/>
    </source>
</evidence>
<comment type="cofactor">
    <cofactor evidence="7">
        <name>Zn(2+)</name>
        <dbReference type="ChEBI" id="CHEBI:29105"/>
    </cofactor>
    <text evidence="7">Binds 1 zinc ion.</text>
</comment>
<accession>A0ABW4ZI64</accession>
<proteinExistence type="inferred from homology"/>
<evidence type="ECO:0000313" key="9">
    <source>
        <dbReference type="Proteomes" id="UP001597387"/>
    </source>
</evidence>
<dbReference type="NCBIfam" id="TIGR00043">
    <property type="entry name" value="rRNA maturation RNase YbeY"/>
    <property type="match status" value="1"/>
</dbReference>
<dbReference type="EC" id="3.1.-.-" evidence="7"/>
<dbReference type="PANTHER" id="PTHR46986:SF1">
    <property type="entry name" value="ENDORIBONUCLEASE YBEY, CHLOROPLASTIC"/>
    <property type="match status" value="1"/>
</dbReference>
<feature type="binding site" evidence="7">
    <location>
        <position position="121"/>
    </location>
    <ligand>
        <name>Zn(2+)</name>
        <dbReference type="ChEBI" id="CHEBI:29105"/>
        <note>catalytic</note>
    </ligand>
</feature>
<dbReference type="HAMAP" id="MF_00009">
    <property type="entry name" value="Endoribonucl_YbeY"/>
    <property type="match status" value="1"/>
</dbReference>
<comment type="caution">
    <text evidence="8">The sequence shown here is derived from an EMBL/GenBank/DDBJ whole genome shotgun (WGS) entry which is preliminary data.</text>
</comment>
<keyword evidence="7" id="KW-0963">Cytoplasm</keyword>
<dbReference type="InterPro" id="IPR002036">
    <property type="entry name" value="YbeY"/>
</dbReference>
<keyword evidence="9" id="KW-1185">Reference proteome</keyword>
<comment type="similarity">
    <text evidence="1 7">Belongs to the endoribonuclease YbeY family.</text>
</comment>
<reference evidence="9" key="1">
    <citation type="journal article" date="2019" name="Int. J. Syst. Evol. Microbiol.">
        <title>The Global Catalogue of Microorganisms (GCM) 10K type strain sequencing project: providing services to taxonomists for standard genome sequencing and annotation.</title>
        <authorList>
            <consortium name="The Broad Institute Genomics Platform"/>
            <consortium name="The Broad Institute Genome Sequencing Center for Infectious Disease"/>
            <person name="Wu L."/>
            <person name="Ma J."/>
        </authorList>
    </citation>
    <scope>NUCLEOTIDE SEQUENCE [LARGE SCALE GENOMIC DNA]</scope>
    <source>
        <strain evidence="9">KCTC 42217</strain>
    </source>
</reference>
<protein>
    <recommendedName>
        <fullName evidence="7">Endoribonuclease YbeY</fullName>
        <ecNumber evidence="7">3.1.-.-</ecNumber>
    </recommendedName>
</protein>
<dbReference type="PANTHER" id="PTHR46986">
    <property type="entry name" value="ENDORIBONUCLEASE YBEY, CHLOROPLASTIC"/>
    <property type="match status" value="1"/>
</dbReference>
<sequence length="143" mass="16723">MSQIPVNFFTEDISYTLKEKAHIRKWLKETICSEGKSLKELNFIFCSDNYLLQINQQYLSHDTYTDIITFDNSDDPKAIAGDIFISVERIKENAAKYKASERDELHRVIIHGALHLMGYKDKTKAHKTIMSDKEDQYLALRQF</sequence>
<comment type="function">
    <text evidence="7">Single strand-specific metallo-endoribonuclease involved in late-stage 70S ribosome quality control and in maturation of the 3' terminus of the 16S rRNA.</text>
</comment>
<keyword evidence="5 7" id="KW-0378">Hydrolase</keyword>
<dbReference type="Pfam" id="PF02130">
    <property type="entry name" value="YbeY"/>
    <property type="match status" value="1"/>
</dbReference>
<evidence type="ECO:0000256" key="4">
    <source>
        <dbReference type="ARBA" id="ARBA00022759"/>
    </source>
</evidence>
<evidence type="ECO:0000313" key="8">
    <source>
        <dbReference type="EMBL" id="MFD2161711.1"/>
    </source>
</evidence>
<dbReference type="EMBL" id="JBHUHZ010000001">
    <property type="protein sequence ID" value="MFD2161711.1"/>
    <property type="molecule type" value="Genomic_DNA"/>
</dbReference>
<name>A0ABW4ZI64_9SPHI</name>
<dbReference type="PROSITE" id="PS01306">
    <property type="entry name" value="UPF0054"/>
    <property type="match status" value="1"/>
</dbReference>
<comment type="subcellular location">
    <subcellularLocation>
        <location evidence="7">Cytoplasm</location>
    </subcellularLocation>
</comment>
<keyword evidence="3 7" id="KW-0479">Metal-binding</keyword>
<feature type="binding site" evidence="7">
    <location>
        <position position="111"/>
    </location>
    <ligand>
        <name>Zn(2+)</name>
        <dbReference type="ChEBI" id="CHEBI:29105"/>
        <note>catalytic</note>
    </ligand>
</feature>
<evidence type="ECO:0000256" key="7">
    <source>
        <dbReference type="HAMAP-Rule" id="MF_00009"/>
    </source>
</evidence>
<gene>
    <name evidence="7 8" type="primary">ybeY</name>
    <name evidence="8" type="ORF">ACFSJU_04855</name>
</gene>
<evidence type="ECO:0000256" key="6">
    <source>
        <dbReference type="ARBA" id="ARBA00022833"/>
    </source>
</evidence>
<feature type="binding site" evidence="7">
    <location>
        <position position="115"/>
    </location>
    <ligand>
        <name>Zn(2+)</name>
        <dbReference type="ChEBI" id="CHEBI:29105"/>
        <note>catalytic</note>
    </ligand>
</feature>
<keyword evidence="6 7" id="KW-0862">Zinc</keyword>
<dbReference type="InterPro" id="IPR023091">
    <property type="entry name" value="MetalPrtase_cat_dom_sf_prd"/>
</dbReference>
<evidence type="ECO:0000256" key="2">
    <source>
        <dbReference type="ARBA" id="ARBA00022722"/>
    </source>
</evidence>
<keyword evidence="2 7" id="KW-0540">Nuclease</keyword>
<keyword evidence="7" id="KW-0698">rRNA processing</keyword>